<name>A0A0N4XYU4_NIPBR</name>
<keyword evidence="1" id="KW-0472">Membrane</keyword>
<dbReference type="GO" id="GO:0016020">
    <property type="term" value="C:membrane"/>
    <property type="evidence" value="ECO:0007669"/>
    <property type="project" value="InterPro"/>
</dbReference>
<evidence type="ECO:0000313" key="4">
    <source>
        <dbReference type="WBParaSite" id="NBR_0000828201-mRNA-1"/>
    </source>
</evidence>
<accession>A0A0N4XYU4</accession>
<keyword evidence="1" id="KW-0812">Transmembrane</keyword>
<dbReference type="Proteomes" id="UP000271162">
    <property type="component" value="Unassembled WGS sequence"/>
</dbReference>
<keyword evidence="1" id="KW-1133">Transmembrane helix</keyword>
<keyword evidence="3" id="KW-1185">Reference proteome</keyword>
<reference evidence="4" key="1">
    <citation type="submission" date="2017-02" db="UniProtKB">
        <authorList>
            <consortium name="WormBaseParasite"/>
        </authorList>
    </citation>
    <scope>IDENTIFICATION</scope>
</reference>
<reference evidence="2 3" key="2">
    <citation type="submission" date="2018-11" db="EMBL/GenBank/DDBJ databases">
        <authorList>
            <consortium name="Pathogen Informatics"/>
        </authorList>
    </citation>
    <scope>NUCLEOTIDE SEQUENCE [LARGE SCALE GENOMIC DNA]</scope>
</reference>
<organism evidence="4">
    <name type="scientific">Nippostrongylus brasiliensis</name>
    <name type="common">Rat hookworm</name>
    <dbReference type="NCBI Taxonomy" id="27835"/>
    <lineage>
        <taxon>Eukaryota</taxon>
        <taxon>Metazoa</taxon>
        <taxon>Ecdysozoa</taxon>
        <taxon>Nematoda</taxon>
        <taxon>Chromadorea</taxon>
        <taxon>Rhabditida</taxon>
        <taxon>Rhabditina</taxon>
        <taxon>Rhabditomorpha</taxon>
        <taxon>Strongyloidea</taxon>
        <taxon>Heligmosomidae</taxon>
        <taxon>Nippostrongylus</taxon>
    </lineage>
</organism>
<dbReference type="GO" id="GO:0006811">
    <property type="term" value="P:monoatomic ion transport"/>
    <property type="evidence" value="ECO:0007669"/>
    <property type="project" value="InterPro"/>
</dbReference>
<protein>
    <submittedName>
        <fullName evidence="4">Sugar transferase</fullName>
    </submittedName>
</protein>
<dbReference type="AlphaFoldDB" id="A0A0N4XYU4"/>
<gene>
    <name evidence="2" type="ORF">NBR_LOCUS8283</name>
</gene>
<sequence>MSDLYEVEGFVNLGEDRWLDSVIDERLRIQWQWQQLASVVDRLLLVLFSLATLLTITFFLLLPVGLRDEEILRSPQ</sequence>
<evidence type="ECO:0000313" key="3">
    <source>
        <dbReference type="Proteomes" id="UP000271162"/>
    </source>
</evidence>
<dbReference type="EMBL" id="UYSL01019985">
    <property type="protein sequence ID" value="VDL71872.1"/>
    <property type="molecule type" value="Genomic_DNA"/>
</dbReference>
<dbReference type="InterPro" id="IPR036719">
    <property type="entry name" value="Neuro-gated_channel_TM_sf"/>
</dbReference>
<dbReference type="WBParaSite" id="NBR_0000828201-mRNA-1">
    <property type="protein sequence ID" value="NBR_0000828201-mRNA-1"/>
    <property type="gene ID" value="NBR_0000828201"/>
</dbReference>
<dbReference type="STRING" id="27835.A0A0N4XYU4"/>
<evidence type="ECO:0000313" key="2">
    <source>
        <dbReference type="EMBL" id="VDL71872.1"/>
    </source>
</evidence>
<dbReference type="SUPFAM" id="SSF90112">
    <property type="entry name" value="Neurotransmitter-gated ion-channel transmembrane pore"/>
    <property type="match status" value="1"/>
</dbReference>
<feature type="transmembrane region" description="Helical" evidence="1">
    <location>
        <begin position="43"/>
        <end position="66"/>
    </location>
</feature>
<proteinExistence type="predicted"/>
<evidence type="ECO:0000256" key="1">
    <source>
        <dbReference type="SAM" id="Phobius"/>
    </source>
</evidence>